<feature type="region of interest" description="Disordered" evidence="1">
    <location>
        <begin position="1"/>
        <end position="21"/>
    </location>
</feature>
<dbReference type="OrthoDB" id="9554545at2"/>
<keyword evidence="3" id="KW-1185">Reference proteome</keyword>
<dbReference type="RefSeq" id="WP_117389703.1">
    <property type="nucleotide sequence ID" value="NZ_QWDC01000001.1"/>
</dbReference>
<comment type="caution">
    <text evidence="2">The sequence shown here is derived from an EMBL/GenBank/DDBJ whole genome shotgun (WGS) entry which is preliminary data.</text>
</comment>
<proteinExistence type="predicted"/>
<dbReference type="AlphaFoldDB" id="A0A372NX71"/>
<evidence type="ECO:0000256" key="1">
    <source>
        <dbReference type="SAM" id="MobiDB-lite"/>
    </source>
</evidence>
<reference evidence="2 3" key="1">
    <citation type="submission" date="2018-08" db="EMBL/GenBank/DDBJ databases">
        <title>Mucilaginibacter sp. MYSH2.</title>
        <authorList>
            <person name="Seo T."/>
        </authorList>
    </citation>
    <scope>NUCLEOTIDE SEQUENCE [LARGE SCALE GENOMIC DNA]</scope>
    <source>
        <strain evidence="2 3">MYSH2</strain>
    </source>
</reference>
<organism evidence="2 3">
    <name type="scientific">Mucilaginibacter conchicola</name>
    <dbReference type="NCBI Taxonomy" id="2303333"/>
    <lineage>
        <taxon>Bacteria</taxon>
        <taxon>Pseudomonadati</taxon>
        <taxon>Bacteroidota</taxon>
        <taxon>Sphingobacteriia</taxon>
        <taxon>Sphingobacteriales</taxon>
        <taxon>Sphingobacteriaceae</taxon>
        <taxon>Mucilaginibacter</taxon>
    </lineage>
</organism>
<sequence>MEKTNEKDLQNEAPEQQTQQIIIDHTKMDNEVLKRLIGEIDFEKENRIHSYNRTHNRHNRGR</sequence>
<dbReference type="EMBL" id="QWDC01000001">
    <property type="protein sequence ID" value="RFZ94137.1"/>
    <property type="molecule type" value="Genomic_DNA"/>
</dbReference>
<gene>
    <name evidence="2" type="ORF">D0C36_00845</name>
</gene>
<name>A0A372NX71_9SPHI</name>
<dbReference type="Proteomes" id="UP000264217">
    <property type="component" value="Unassembled WGS sequence"/>
</dbReference>
<accession>A0A372NX71</accession>
<dbReference type="NCBIfam" id="NF041705">
    <property type="entry name" value="RIPP_cyclo_YhhA"/>
    <property type="match status" value="1"/>
</dbReference>
<feature type="compositionally biased region" description="Basic and acidic residues" evidence="1">
    <location>
        <begin position="1"/>
        <end position="10"/>
    </location>
</feature>
<evidence type="ECO:0000313" key="3">
    <source>
        <dbReference type="Proteomes" id="UP000264217"/>
    </source>
</evidence>
<evidence type="ECO:0000313" key="2">
    <source>
        <dbReference type="EMBL" id="RFZ94137.1"/>
    </source>
</evidence>
<protein>
    <submittedName>
        <fullName evidence="2">Uncharacterized protein</fullName>
    </submittedName>
</protein>